<evidence type="ECO:0000313" key="1">
    <source>
        <dbReference type="EMBL" id="JAE39046.1"/>
    </source>
</evidence>
<accession>A0A0A9HW05</accession>
<dbReference type="AlphaFoldDB" id="A0A0A9HW05"/>
<reference evidence="1" key="1">
    <citation type="submission" date="2014-09" db="EMBL/GenBank/DDBJ databases">
        <authorList>
            <person name="Magalhaes I.L.F."/>
            <person name="Oliveira U."/>
            <person name="Santos F.R."/>
            <person name="Vidigal T.H.D.A."/>
            <person name="Brescovit A.D."/>
            <person name="Santos A.J."/>
        </authorList>
    </citation>
    <scope>NUCLEOTIDE SEQUENCE</scope>
    <source>
        <tissue evidence="1">Shoot tissue taken approximately 20 cm above the soil surface</tissue>
    </source>
</reference>
<name>A0A0A9HW05_ARUDO</name>
<proteinExistence type="predicted"/>
<organism evidence="1">
    <name type="scientific">Arundo donax</name>
    <name type="common">Giant reed</name>
    <name type="synonym">Donax arundinaceus</name>
    <dbReference type="NCBI Taxonomy" id="35708"/>
    <lineage>
        <taxon>Eukaryota</taxon>
        <taxon>Viridiplantae</taxon>
        <taxon>Streptophyta</taxon>
        <taxon>Embryophyta</taxon>
        <taxon>Tracheophyta</taxon>
        <taxon>Spermatophyta</taxon>
        <taxon>Magnoliopsida</taxon>
        <taxon>Liliopsida</taxon>
        <taxon>Poales</taxon>
        <taxon>Poaceae</taxon>
        <taxon>PACMAD clade</taxon>
        <taxon>Arundinoideae</taxon>
        <taxon>Arundineae</taxon>
        <taxon>Arundo</taxon>
    </lineage>
</organism>
<protein>
    <submittedName>
        <fullName evidence="1">Uncharacterized protein</fullName>
    </submittedName>
</protein>
<dbReference type="EMBL" id="GBRH01158850">
    <property type="protein sequence ID" value="JAE39046.1"/>
    <property type="molecule type" value="Transcribed_RNA"/>
</dbReference>
<reference evidence="1" key="2">
    <citation type="journal article" date="2015" name="Data Brief">
        <title>Shoot transcriptome of the giant reed, Arundo donax.</title>
        <authorList>
            <person name="Barrero R.A."/>
            <person name="Guerrero F.D."/>
            <person name="Moolhuijzen P."/>
            <person name="Goolsby J.A."/>
            <person name="Tidwell J."/>
            <person name="Bellgard S.E."/>
            <person name="Bellgard M.I."/>
        </authorList>
    </citation>
    <scope>NUCLEOTIDE SEQUENCE</scope>
    <source>
        <tissue evidence="1">Shoot tissue taken approximately 20 cm above the soil surface</tissue>
    </source>
</reference>
<sequence>MISSLHRHILFELVLLSL</sequence>